<dbReference type="PANTHER" id="PTHR23501">
    <property type="entry name" value="MAJOR FACILITATOR SUPERFAMILY"/>
    <property type="match status" value="1"/>
</dbReference>
<dbReference type="RefSeq" id="WP_171776778.1">
    <property type="nucleotide sequence ID" value="NZ_CP045272.1"/>
</dbReference>
<evidence type="ECO:0000256" key="1">
    <source>
        <dbReference type="ARBA" id="ARBA00004651"/>
    </source>
</evidence>
<feature type="transmembrane region" description="Helical" evidence="7">
    <location>
        <begin position="7"/>
        <end position="23"/>
    </location>
</feature>
<dbReference type="InterPro" id="IPR020846">
    <property type="entry name" value="MFS_dom"/>
</dbReference>
<dbReference type="SUPFAM" id="SSF103473">
    <property type="entry name" value="MFS general substrate transporter"/>
    <property type="match status" value="2"/>
</dbReference>
<feature type="domain" description="Major facilitator superfamily (MFS) profile" evidence="8">
    <location>
        <begin position="1"/>
        <end position="477"/>
    </location>
</feature>
<dbReference type="PROSITE" id="PS50850">
    <property type="entry name" value="MFS"/>
    <property type="match status" value="1"/>
</dbReference>
<evidence type="ECO:0000256" key="7">
    <source>
        <dbReference type="SAM" id="Phobius"/>
    </source>
</evidence>
<feature type="transmembrane region" description="Helical" evidence="7">
    <location>
        <begin position="229"/>
        <end position="247"/>
    </location>
</feature>
<feature type="transmembrane region" description="Helical" evidence="7">
    <location>
        <begin position="161"/>
        <end position="180"/>
    </location>
</feature>
<dbReference type="InterPro" id="IPR011701">
    <property type="entry name" value="MFS"/>
</dbReference>
<dbReference type="InterPro" id="IPR036259">
    <property type="entry name" value="MFS_trans_sf"/>
</dbReference>
<feature type="transmembrane region" description="Helical" evidence="7">
    <location>
        <begin position="303"/>
        <end position="324"/>
    </location>
</feature>
<feature type="transmembrane region" description="Helical" evidence="7">
    <location>
        <begin position="43"/>
        <end position="63"/>
    </location>
</feature>
<keyword evidence="3 7" id="KW-0812">Transmembrane</keyword>
<feature type="transmembrane region" description="Helical" evidence="7">
    <location>
        <begin position="132"/>
        <end position="155"/>
    </location>
</feature>
<comment type="subcellular location">
    <subcellularLocation>
        <location evidence="1">Cell membrane</location>
        <topology evidence="1">Multi-pass membrane protein</topology>
    </subcellularLocation>
</comment>
<accession>A0A6M6DW46</accession>
<evidence type="ECO:0000259" key="8">
    <source>
        <dbReference type="PROSITE" id="PS50850"/>
    </source>
</evidence>
<keyword evidence="2" id="KW-0813">Transport</keyword>
<protein>
    <submittedName>
        <fullName evidence="9">MFS transporter</fullName>
    </submittedName>
</protein>
<dbReference type="CDD" id="cd06174">
    <property type="entry name" value="MFS"/>
    <property type="match status" value="1"/>
</dbReference>
<feature type="transmembrane region" description="Helical" evidence="7">
    <location>
        <begin position="104"/>
        <end position="125"/>
    </location>
</feature>
<dbReference type="GO" id="GO:0005886">
    <property type="term" value="C:plasma membrane"/>
    <property type="evidence" value="ECO:0007669"/>
    <property type="project" value="UniProtKB-SubCell"/>
</dbReference>
<organism evidence="9 10">
    <name type="scientific">Priestia megaterium</name>
    <name type="common">Bacillus megaterium</name>
    <dbReference type="NCBI Taxonomy" id="1404"/>
    <lineage>
        <taxon>Bacteria</taxon>
        <taxon>Bacillati</taxon>
        <taxon>Bacillota</taxon>
        <taxon>Bacilli</taxon>
        <taxon>Bacillales</taxon>
        <taxon>Bacillaceae</taxon>
        <taxon>Priestia</taxon>
    </lineage>
</organism>
<feature type="region of interest" description="Disordered" evidence="6">
    <location>
        <begin position="482"/>
        <end position="506"/>
    </location>
</feature>
<proteinExistence type="predicted"/>
<feature type="transmembrane region" description="Helical" evidence="7">
    <location>
        <begin position="399"/>
        <end position="420"/>
    </location>
</feature>
<evidence type="ECO:0000256" key="2">
    <source>
        <dbReference type="ARBA" id="ARBA00022448"/>
    </source>
</evidence>
<evidence type="ECO:0000256" key="5">
    <source>
        <dbReference type="ARBA" id="ARBA00023136"/>
    </source>
</evidence>
<evidence type="ECO:0000313" key="9">
    <source>
        <dbReference type="EMBL" id="QJX76248.1"/>
    </source>
</evidence>
<dbReference type="PANTHER" id="PTHR23501:SF191">
    <property type="entry name" value="VACUOLAR BASIC AMINO ACID TRANSPORTER 4"/>
    <property type="match status" value="1"/>
</dbReference>
<sequence>MKIEKHWGISLLAVLAIGPGLMLNTSLNSIREILHQTFNDQSYISITPVLIGVMSFAFFIPFGPILRHKLGERRTYVLSMCLFFIGAIVSIASNSFLGMGIGRFLQGTGTGLALMMMIPMLVLSFPIQKRNLALLILIGGFYGSSVVGIFLGMLVNSYGHWRGLFYIAAVLSLLGICFSYKFLTNDHAKQQHKHHEPFDIIGVALMFMVTAFITFTLLNLQKSGWTSTYVWIGIVGSIIFLCFLFAAEWHIKNPLIPFRLVASRKPALAILIAVIGNVSMSLTLLSLQGLLKSGSSFDKGDTSLIYIGLFAGIVIAAILSAVLYDKVGPGVLGIIGAVIIMGVNIQWIYLDGHASAFLFVSSFAALIAGVGFTVAAGLMGAALGGPLPSLVPRMVTVQFIRVTVSAVIPVISSIVFAKVYKGHFATVSGESQVASKENFTQSLHVKSEIITYHTFSTFSCVLSIVVFILSFLMFLTGKGHKLAHKPHDKEKNKEKQSTEEVHIKKDTPVFERSPKEAVSNRVIGDSEYRAALKKFGQPKPSADKMLRIRDQEYRKALKRIKDIGQ</sequence>
<feature type="transmembrane region" description="Helical" evidence="7">
    <location>
        <begin position="331"/>
        <end position="350"/>
    </location>
</feature>
<feature type="transmembrane region" description="Helical" evidence="7">
    <location>
        <begin position="356"/>
        <end position="378"/>
    </location>
</feature>
<feature type="transmembrane region" description="Helical" evidence="7">
    <location>
        <begin position="75"/>
        <end position="92"/>
    </location>
</feature>
<evidence type="ECO:0000256" key="4">
    <source>
        <dbReference type="ARBA" id="ARBA00022989"/>
    </source>
</evidence>
<evidence type="ECO:0000256" key="6">
    <source>
        <dbReference type="SAM" id="MobiDB-lite"/>
    </source>
</evidence>
<dbReference type="Gene3D" id="1.20.1250.20">
    <property type="entry name" value="MFS general substrate transporter like domains"/>
    <property type="match status" value="1"/>
</dbReference>
<evidence type="ECO:0000313" key="10">
    <source>
        <dbReference type="Proteomes" id="UP000501076"/>
    </source>
</evidence>
<feature type="transmembrane region" description="Helical" evidence="7">
    <location>
        <begin position="449"/>
        <end position="475"/>
    </location>
</feature>
<gene>
    <name evidence="9" type="ORF">FDZ14_08540</name>
</gene>
<dbReference type="AlphaFoldDB" id="A0A6M6DW46"/>
<feature type="transmembrane region" description="Helical" evidence="7">
    <location>
        <begin position="200"/>
        <end position="217"/>
    </location>
</feature>
<feature type="transmembrane region" description="Helical" evidence="7">
    <location>
        <begin position="268"/>
        <end position="291"/>
    </location>
</feature>
<name>A0A6M6DW46_PRIMG</name>
<dbReference type="EMBL" id="CP045272">
    <property type="protein sequence ID" value="QJX76248.1"/>
    <property type="molecule type" value="Genomic_DNA"/>
</dbReference>
<keyword evidence="4 7" id="KW-1133">Transmembrane helix</keyword>
<dbReference type="GO" id="GO:0022857">
    <property type="term" value="F:transmembrane transporter activity"/>
    <property type="evidence" value="ECO:0007669"/>
    <property type="project" value="InterPro"/>
</dbReference>
<keyword evidence="5 7" id="KW-0472">Membrane</keyword>
<dbReference type="Pfam" id="PF07690">
    <property type="entry name" value="MFS_1"/>
    <property type="match status" value="1"/>
</dbReference>
<evidence type="ECO:0000256" key="3">
    <source>
        <dbReference type="ARBA" id="ARBA00022692"/>
    </source>
</evidence>
<reference evidence="9 10" key="1">
    <citation type="submission" date="2019-10" db="EMBL/GenBank/DDBJ databases">
        <title>Complete genome sequences for adaption low water activity.</title>
        <authorList>
            <person name="Zhao L."/>
            <person name="Zhong J."/>
        </authorList>
    </citation>
    <scope>NUCLEOTIDE SEQUENCE [LARGE SCALE GENOMIC DNA]</scope>
    <source>
        <strain evidence="9 10">FDU301</strain>
    </source>
</reference>
<dbReference type="Proteomes" id="UP000501076">
    <property type="component" value="Chromosome"/>
</dbReference>
<feature type="compositionally biased region" description="Basic and acidic residues" evidence="6">
    <location>
        <begin position="485"/>
        <end position="506"/>
    </location>
</feature>